<dbReference type="RefSeq" id="WP_084050002.1">
    <property type="nucleotide sequence ID" value="NZ_FWWU01000009.1"/>
</dbReference>
<dbReference type="AlphaFoldDB" id="A0A1W1VQP9"/>
<reference evidence="2" key="1">
    <citation type="submission" date="2017-04" db="EMBL/GenBank/DDBJ databases">
        <authorList>
            <person name="Afonso C.L."/>
            <person name="Miller P.J."/>
            <person name="Scott M.A."/>
            <person name="Spackman E."/>
            <person name="Goraichik I."/>
            <person name="Dimitrov K.M."/>
            <person name="Suarez D.L."/>
            <person name="Swayne D.E."/>
        </authorList>
    </citation>
    <scope>NUCLEOTIDE SEQUENCE [LARGE SCALE GENOMIC DNA]</scope>
    <source>
        <strain evidence="2">KR-140</strain>
    </source>
</reference>
<gene>
    <name evidence="2" type="ORF">SAMN00790413_02823</name>
</gene>
<keyword evidence="1" id="KW-0732">Signal</keyword>
<proteinExistence type="predicted"/>
<accession>A0A1W1VQP9</accession>
<evidence type="ECO:0000256" key="1">
    <source>
        <dbReference type="SAM" id="SignalP"/>
    </source>
</evidence>
<organism evidence="2 3">
    <name type="scientific">Deinococcus hopiensis KR-140</name>
    <dbReference type="NCBI Taxonomy" id="695939"/>
    <lineage>
        <taxon>Bacteria</taxon>
        <taxon>Thermotogati</taxon>
        <taxon>Deinococcota</taxon>
        <taxon>Deinococci</taxon>
        <taxon>Deinococcales</taxon>
        <taxon>Deinococcaceae</taxon>
        <taxon>Deinococcus</taxon>
    </lineage>
</organism>
<keyword evidence="3" id="KW-1185">Reference proteome</keyword>
<evidence type="ECO:0000313" key="3">
    <source>
        <dbReference type="Proteomes" id="UP000192582"/>
    </source>
</evidence>
<feature type="chain" id="PRO_5012551639" evidence="1">
    <location>
        <begin position="18"/>
        <end position="154"/>
    </location>
</feature>
<dbReference type="OrthoDB" id="74152at2"/>
<feature type="signal peptide" evidence="1">
    <location>
        <begin position="1"/>
        <end position="17"/>
    </location>
</feature>
<evidence type="ECO:0000313" key="2">
    <source>
        <dbReference type="EMBL" id="SMB95411.1"/>
    </source>
</evidence>
<protein>
    <submittedName>
        <fullName evidence="2">Uncharacterized protein</fullName>
    </submittedName>
</protein>
<dbReference type="EMBL" id="FWWU01000009">
    <property type="protein sequence ID" value="SMB95411.1"/>
    <property type="molecule type" value="Genomic_DNA"/>
</dbReference>
<name>A0A1W1VQP9_9DEIO</name>
<dbReference type="Proteomes" id="UP000192582">
    <property type="component" value="Unassembled WGS sequence"/>
</dbReference>
<sequence>MRALLLSLLLFSSPALAQAQPSPVQSGQVWILAGVTADGEQFRSVLRLTREAPKGQPWTYRADRGSLLYDASVPSLVALDTVEAKAGGLALACVSLSPAKGQTSWPGVLVSGGLAQVSARLGDAFGVASVARTPTDLKAAAAELRLGTCTLTRR</sequence>